<evidence type="ECO:0000313" key="5">
    <source>
        <dbReference type="Proteomes" id="UP000054047"/>
    </source>
</evidence>
<gene>
    <name evidence="4" type="ORF">ANCDUO_09665</name>
</gene>
<dbReference type="Pfam" id="PF02171">
    <property type="entry name" value="Piwi"/>
    <property type="match status" value="1"/>
</dbReference>
<dbReference type="SMART" id="SM00950">
    <property type="entry name" value="Piwi"/>
    <property type="match status" value="1"/>
</dbReference>
<dbReference type="InterPro" id="IPR032472">
    <property type="entry name" value="ArgoL2"/>
</dbReference>
<dbReference type="InterPro" id="IPR003165">
    <property type="entry name" value="Piwi"/>
</dbReference>
<dbReference type="PANTHER" id="PTHR22891">
    <property type="entry name" value="EUKARYOTIC TRANSLATION INITIATION FACTOR 2C"/>
    <property type="match status" value="1"/>
</dbReference>
<dbReference type="SUPFAM" id="SSF53098">
    <property type="entry name" value="Ribonuclease H-like"/>
    <property type="match status" value="1"/>
</dbReference>
<organism evidence="4 5">
    <name type="scientific">Ancylostoma duodenale</name>
    <dbReference type="NCBI Taxonomy" id="51022"/>
    <lineage>
        <taxon>Eukaryota</taxon>
        <taxon>Metazoa</taxon>
        <taxon>Ecdysozoa</taxon>
        <taxon>Nematoda</taxon>
        <taxon>Chromadorea</taxon>
        <taxon>Rhabditida</taxon>
        <taxon>Rhabditina</taxon>
        <taxon>Rhabditomorpha</taxon>
        <taxon>Strongyloidea</taxon>
        <taxon>Ancylostomatidae</taxon>
        <taxon>Ancylostomatinae</taxon>
        <taxon>Ancylostoma</taxon>
    </lineage>
</organism>
<dbReference type="Gene3D" id="2.170.260.10">
    <property type="entry name" value="paz domain"/>
    <property type="match status" value="1"/>
</dbReference>
<dbReference type="InterPro" id="IPR036085">
    <property type="entry name" value="PAZ_dom_sf"/>
</dbReference>
<dbReference type="CDD" id="cd02846">
    <property type="entry name" value="PAZ_argonaute_like"/>
    <property type="match status" value="1"/>
</dbReference>
<proteinExistence type="inferred from homology"/>
<dbReference type="Gene3D" id="3.30.420.10">
    <property type="entry name" value="Ribonuclease H-like superfamily/Ribonuclease H"/>
    <property type="match status" value="1"/>
</dbReference>
<comment type="similarity">
    <text evidence="1">Belongs to the argonaute family.</text>
</comment>
<dbReference type="InterPro" id="IPR003100">
    <property type="entry name" value="PAZ_dom"/>
</dbReference>
<feature type="domain" description="Piwi" evidence="3">
    <location>
        <begin position="636"/>
        <end position="918"/>
    </location>
</feature>
<dbReference type="PROSITE" id="PS50822">
    <property type="entry name" value="PIWI"/>
    <property type="match status" value="1"/>
</dbReference>
<feature type="domain" description="PAZ" evidence="2">
    <location>
        <begin position="305"/>
        <end position="411"/>
    </location>
</feature>
<dbReference type="SUPFAM" id="SSF101690">
    <property type="entry name" value="PAZ domain"/>
    <property type="match status" value="1"/>
</dbReference>
<dbReference type="Gene3D" id="3.40.50.2300">
    <property type="match status" value="1"/>
</dbReference>
<keyword evidence="5" id="KW-1185">Reference proteome</keyword>
<accession>A0A0C2GSM1</accession>
<sequence length="958" mass="107384">MSTSAEAGDAGTSAAGKATVGKKDILAEAEAKLAALSLKPAEAVMADNAPAGSLGQPFNIQTNAFGLKLAKPMTFWRYDIVIYAEIKGGRKTVFFTKKGRDDYLITNRNYKCKLVFEAVIKAYRDFFGDPATLWYDGQSVLYAANDLFKGSERNPKKFPVSGQDCDDEALSVIPTITFDISPVQDNYCISVTDKMLRENTANSDLTKNDRTIPHLMELIFNQVAVMNPKEHVTFENGKTFLNHPWKFGFTEKDCPDVGGGKRLYPGIQKSVRFIEGPGGRGYNNPALIMDAKKAAFHEDIPLIEKAKLLINDNLDRKVSDIALRRLNHGLKGLFFYTKHTGYESDHQISGIIEHTAADTTFETPDGKTITILDYFEAKYKIKLQYPYAPLVRVRERGRNNSYPMELGWLRPMQRVTIPQQTPDQIHKTTRSCAVAPGERQDNIVRGARALKLFGSDDNEYVKNAGLFIFKEPVKVHGRLLPPPKIKYQKETAAVRDGKWRTPHGPLLIPAECDVWAVYALVPSHEKARFDERVLRNFAEAFHREATNRGIRISNPAEIMLLSMEKDLEERMKNAAHHNCKFCLIVTADSITTTHTTFPHAGSLTATTFKIMAVELIKLWERELEMVTQDVKLSNALKVVNERRVVTLENILLKANLKMGGLNYEMDLEGILPRDDTKNWVRPGRLFLGIGVSHPPPSMGFDADKGTPSVIGYAANFKTNCYDIVGDYLFQSSRREETVSTMSEVVNNVLPRFAENHDGKFPRDLIIYRSGLSEGSFSTVLTHEIPLLRGALTTLGAKNVKITFIVAQKEHNVRLMLERIDRSRRPTEQNIPPGVVVDTELTHPSFKEFYLNSHITLQGSARTPRYTVLVDDLNLSMDELEGMTYVLTYGHQIVNLPTSLPTPLYVANRYAERGRNTYTAHLQSSGSSSSDSGASMDYGRLAHRLSYNSTKLGNVRVNA</sequence>
<dbReference type="PROSITE" id="PS50821">
    <property type="entry name" value="PAZ"/>
    <property type="match status" value="1"/>
</dbReference>
<dbReference type="InterPro" id="IPR036397">
    <property type="entry name" value="RNaseH_sf"/>
</dbReference>
<evidence type="ECO:0000313" key="4">
    <source>
        <dbReference type="EMBL" id="KIH60091.1"/>
    </source>
</evidence>
<evidence type="ECO:0000256" key="1">
    <source>
        <dbReference type="RuleBase" id="RU361178"/>
    </source>
</evidence>
<dbReference type="InterPro" id="IPR012337">
    <property type="entry name" value="RNaseH-like_sf"/>
</dbReference>
<dbReference type="Pfam" id="PF16488">
    <property type="entry name" value="ArgoL2"/>
    <property type="match status" value="1"/>
</dbReference>
<dbReference type="SMART" id="SM00949">
    <property type="entry name" value="PAZ"/>
    <property type="match status" value="1"/>
</dbReference>
<name>A0A0C2GSM1_9BILA</name>
<dbReference type="Pfam" id="PF02170">
    <property type="entry name" value="PAZ"/>
    <property type="match status" value="1"/>
</dbReference>
<protein>
    <submittedName>
        <fullName evidence="4">Piwi domain protein</fullName>
    </submittedName>
</protein>
<evidence type="ECO:0000259" key="3">
    <source>
        <dbReference type="PROSITE" id="PS50822"/>
    </source>
</evidence>
<evidence type="ECO:0000259" key="2">
    <source>
        <dbReference type="PROSITE" id="PS50821"/>
    </source>
</evidence>
<dbReference type="AlphaFoldDB" id="A0A0C2GSM1"/>
<dbReference type="EMBL" id="KN731293">
    <property type="protein sequence ID" value="KIH60091.1"/>
    <property type="molecule type" value="Genomic_DNA"/>
</dbReference>
<dbReference type="Proteomes" id="UP000054047">
    <property type="component" value="Unassembled WGS sequence"/>
</dbReference>
<reference evidence="4 5" key="1">
    <citation type="submission" date="2013-12" db="EMBL/GenBank/DDBJ databases">
        <title>Draft genome of the parsitic nematode Ancylostoma duodenale.</title>
        <authorList>
            <person name="Mitreva M."/>
        </authorList>
    </citation>
    <scope>NUCLEOTIDE SEQUENCE [LARGE SCALE GENOMIC DNA]</scope>
    <source>
        <strain evidence="4 5">Zhejiang</strain>
    </source>
</reference>
<dbReference type="GO" id="GO:0003723">
    <property type="term" value="F:RNA binding"/>
    <property type="evidence" value="ECO:0007669"/>
    <property type="project" value="InterPro"/>
</dbReference>
<dbReference type="OrthoDB" id="5868801at2759"/>